<dbReference type="InterPro" id="IPR002130">
    <property type="entry name" value="Cyclophilin-type_PPIase_dom"/>
</dbReference>
<dbReference type="GO" id="GO:0006457">
    <property type="term" value="P:protein folding"/>
    <property type="evidence" value="ECO:0000318"/>
    <property type="project" value="GO_Central"/>
</dbReference>
<reference evidence="3" key="1">
    <citation type="journal article" date="2007" name="Science">
        <title>Evolutionary and biomedical insights from the rhesus macaque genome.</title>
        <authorList>
            <person name="Gibbs R.A."/>
            <person name="Rogers J."/>
            <person name="Katze M.G."/>
            <person name="Bumgarner R."/>
            <person name="Weinstock G.M."/>
            <person name="Mardis E.R."/>
            <person name="Remington K.A."/>
            <person name="Strausberg R.L."/>
            <person name="Venter J.C."/>
            <person name="Wilson R.K."/>
            <person name="Batzer M.A."/>
            <person name="Bustamante C.D."/>
            <person name="Eichler E.E."/>
            <person name="Hahn M.W."/>
            <person name="Hardison R.C."/>
            <person name="Makova K.D."/>
            <person name="Miller W."/>
            <person name="Milosavljevic A."/>
            <person name="Palermo R.E."/>
            <person name="Siepel A."/>
            <person name="Sikela J.M."/>
            <person name="Attaway T."/>
            <person name="Bell S."/>
            <person name="Bernard K.E."/>
            <person name="Buhay C.J."/>
            <person name="Chandrabose M.N."/>
            <person name="Dao M."/>
            <person name="Davis C."/>
            <person name="Delehaunty K.D."/>
            <person name="Ding Y."/>
            <person name="Dinh H.H."/>
            <person name="Dugan-Rocha S."/>
            <person name="Fulton L.A."/>
            <person name="Gabisi R.A."/>
            <person name="Garner T.T."/>
            <person name="Godfrey J."/>
            <person name="Hawes A.C."/>
            <person name="Hernandez J."/>
            <person name="Hines S."/>
            <person name="Holder M."/>
            <person name="Hume J."/>
            <person name="Jhangiani S.N."/>
            <person name="Joshi V."/>
            <person name="Khan Z.M."/>
            <person name="Kirkness E.F."/>
            <person name="Cree A."/>
            <person name="Fowler R.G."/>
            <person name="Lee S."/>
            <person name="Lewis L.R."/>
            <person name="Li Z."/>
            <person name="Liu Y.-S."/>
            <person name="Moore S.M."/>
            <person name="Muzny D."/>
            <person name="Nazareth L.V."/>
            <person name="Ngo D.N."/>
            <person name="Okwuonu G.O."/>
            <person name="Pai G."/>
            <person name="Parker D."/>
            <person name="Paul H.A."/>
            <person name="Pfannkoch C."/>
            <person name="Pohl C.S."/>
            <person name="Rogers Y.-H.C."/>
            <person name="Ruiz S.J."/>
            <person name="Sabo A."/>
            <person name="Santibanez J."/>
            <person name="Schneider B.W."/>
            <person name="Smith S.M."/>
            <person name="Sodergren E."/>
            <person name="Svatek A.F."/>
            <person name="Utterback T.R."/>
            <person name="Vattathil S."/>
            <person name="Warren W."/>
            <person name="White C.S."/>
            <person name="Chinwalla A.T."/>
            <person name="Feng Y."/>
            <person name="Halpern A.L."/>
            <person name="Hillier L.W."/>
            <person name="Huang X."/>
            <person name="Minx P."/>
            <person name="Nelson J.O."/>
            <person name="Pepin K.H."/>
            <person name="Qin X."/>
            <person name="Sutton G.G."/>
            <person name="Venter E."/>
            <person name="Walenz B.P."/>
            <person name="Wallis J.W."/>
            <person name="Worley K.C."/>
            <person name="Yang S.-P."/>
            <person name="Jones S.M."/>
            <person name="Marra M.A."/>
            <person name="Rocchi M."/>
            <person name="Schein J.E."/>
            <person name="Baertsch R."/>
            <person name="Clarke L."/>
            <person name="Csuros M."/>
            <person name="Glasscock J."/>
            <person name="Harris R.A."/>
            <person name="Havlak P."/>
            <person name="Jackson A.R."/>
            <person name="Jiang H."/>
            <person name="Liu Y."/>
            <person name="Messina D.N."/>
            <person name="Shen Y."/>
            <person name="Song H.X.-Z."/>
            <person name="Wylie T."/>
            <person name="Zhang L."/>
            <person name="Birney E."/>
            <person name="Han K."/>
            <person name="Konkel M.K."/>
            <person name="Lee J."/>
            <person name="Smit A.F.A."/>
            <person name="Ullmer B."/>
            <person name="Wang H."/>
            <person name="Xing J."/>
            <person name="Burhans R."/>
            <person name="Cheng Z."/>
            <person name="Karro J.E."/>
            <person name="Ma J."/>
            <person name="Raney B."/>
            <person name="She X."/>
            <person name="Cox M.J."/>
            <person name="Demuth J.P."/>
            <person name="Dumas L.J."/>
            <person name="Han S.-G."/>
            <person name="Hopkins J."/>
            <person name="Karimpour-Fard A."/>
            <person name="Kim Y.H."/>
            <person name="Pollack J.R."/>
            <person name="Vinar T."/>
            <person name="Addo-Quaye C."/>
            <person name="Degenhardt J."/>
            <person name="Denby A."/>
            <person name="Hubisz M.J."/>
            <person name="Indap A."/>
            <person name="Kosiol C."/>
            <person name="Lahn B.T."/>
            <person name="Lawson H.A."/>
            <person name="Marklein A."/>
            <person name="Nielsen R."/>
            <person name="Vallender E.J."/>
            <person name="Clark A.G."/>
            <person name="Ferguson B."/>
            <person name="Hernandez R.D."/>
            <person name="Hirani K."/>
            <person name="Kehrer-Sawatzki H."/>
            <person name="Kolb J."/>
            <person name="Patil S."/>
            <person name="Pu L.-L."/>
            <person name="Ren Y."/>
            <person name="Smith D.G."/>
            <person name="Wheeler D.A."/>
            <person name="Schenck I."/>
            <person name="Ball E.V."/>
            <person name="Chen R."/>
            <person name="Cooper D.N."/>
            <person name="Giardine B."/>
            <person name="Hsu F."/>
            <person name="Kent W.J."/>
            <person name="Lesk A."/>
            <person name="Nelson D.L."/>
            <person name="O'brien W.E."/>
            <person name="Pruefer K."/>
            <person name="Stenson P.D."/>
            <person name="Wallace J.C."/>
            <person name="Ke H."/>
            <person name="Liu X.-M."/>
            <person name="Wang P."/>
            <person name="Xiang A.P."/>
            <person name="Yang F."/>
            <person name="Barber G.P."/>
            <person name="Haussler D."/>
            <person name="Karolchik D."/>
            <person name="Kern A.D."/>
            <person name="Kuhn R.M."/>
            <person name="Smith K.E."/>
            <person name="Zwieg A.S."/>
        </authorList>
    </citation>
    <scope>NUCLEOTIDE SEQUENCE [LARGE SCALE GENOMIC DNA]</scope>
    <source>
        <strain evidence="3">17573</strain>
    </source>
</reference>
<dbReference type="InterPro" id="IPR029000">
    <property type="entry name" value="Cyclophilin-like_dom_sf"/>
</dbReference>
<sequence>RENQVLFQIEIKTQPIVNQKMSKFTDSLEATHPQFAKLSTSERIFGQQAFCKYKIIPYYESEGGEASRGNNPGGLSLYMEKNEDFNRILPHSRDGIFSRDGISPNTCNAIQFHLCCCKSLWLFGFHLNFSSVKGPFHIVQLNKRSNRQSKQTTHRITICRCKKME</sequence>
<dbReference type="AlphaFoldDB" id="A0A5F8AF49"/>
<dbReference type="GO" id="GO:0016018">
    <property type="term" value="F:cyclosporin A binding"/>
    <property type="evidence" value="ECO:0000318"/>
    <property type="project" value="GO_Central"/>
</dbReference>
<feature type="domain" description="PPIase cyclophilin-type" evidence="1">
    <location>
        <begin position="6"/>
        <end position="163"/>
    </location>
</feature>
<organism evidence="2 3">
    <name type="scientific">Macaca mulatta</name>
    <name type="common">Rhesus macaque</name>
    <dbReference type="NCBI Taxonomy" id="9544"/>
    <lineage>
        <taxon>Eukaryota</taxon>
        <taxon>Metazoa</taxon>
        <taxon>Chordata</taxon>
        <taxon>Craniata</taxon>
        <taxon>Vertebrata</taxon>
        <taxon>Euteleostomi</taxon>
        <taxon>Mammalia</taxon>
        <taxon>Eutheria</taxon>
        <taxon>Euarchontoglires</taxon>
        <taxon>Primates</taxon>
        <taxon>Haplorrhini</taxon>
        <taxon>Catarrhini</taxon>
        <taxon>Cercopithecidae</taxon>
        <taxon>Cercopithecinae</taxon>
        <taxon>Macaca</taxon>
    </lineage>
</organism>
<dbReference type="GO" id="GO:0071013">
    <property type="term" value="C:catalytic step 2 spliceosome"/>
    <property type="evidence" value="ECO:0000318"/>
    <property type="project" value="GO_Central"/>
</dbReference>
<dbReference type="InParanoid" id="A0A5F8AF49"/>
<reference evidence="2" key="4">
    <citation type="submission" date="2025-09" db="UniProtKB">
        <authorList>
            <consortium name="Ensembl"/>
        </authorList>
    </citation>
    <scope>IDENTIFICATION</scope>
    <source>
        <strain evidence="2">17573</strain>
    </source>
</reference>
<name>A0A5F8AF49_MACMU</name>
<dbReference type="SUPFAM" id="SSF50891">
    <property type="entry name" value="Cyclophilin-like"/>
    <property type="match status" value="1"/>
</dbReference>
<keyword evidence="3" id="KW-1185">Reference proteome</keyword>
<dbReference type="PROSITE" id="PS50072">
    <property type="entry name" value="CSA_PPIASE_2"/>
    <property type="match status" value="1"/>
</dbReference>
<dbReference type="SMR" id="A0A5F8AF49"/>
<protein>
    <recommendedName>
        <fullName evidence="1">PPIase cyclophilin-type domain-containing protein</fullName>
    </recommendedName>
</protein>
<dbReference type="Ensembl" id="ENSMMUT00000080455.1">
    <property type="protein sequence ID" value="ENSMMUP00000075586.1"/>
    <property type="gene ID" value="ENSMMUG00000049913.1"/>
</dbReference>
<proteinExistence type="predicted"/>
<dbReference type="Gene3D" id="2.40.100.10">
    <property type="entry name" value="Cyclophilin-like"/>
    <property type="match status" value="1"/>
</dbReference>
<dbReference type="PANTHER" id="PTHR11071">
    <property type="entry name" value="PEPTIDYL-PROLYL CIS-TRANS ISOMERASE"/>
    <property type="match status" value="1"/>
</dbReference>
<dbReference type="GO" id="GO:0003755">
    <property type="term" value="F:peptidyl-prolyl cis-trans isomerase activity"/>
    <property type="evidence" value="ECO:0000318"/>
    <property type="project" value="GO_Central"/>
</dbReference>
<evidence type="ECO:0000313" key="3">
    <source>
        <dbReference type="Proteomes" id="UP000006718"/>
    </source>
</evidence>
<evidence type="ECO:0000313" key="2">
    <source>
        <dbReference type="Ensembl" id="ENSMMUP00000075586.1"/>
    </source>
</evidence>
<dbReference type="PANTHER" id="PTHR11071:SF561">
    <property type="entry name" value="PEPTIDYL-PROLYL CIS-TRANS ISOMERASE D-RELATED"/>
    <property type="match status" value="1"/>
</dbReference>
<dbReference type="VEuPathDB" id="HostDB:ENSMMUG00000049913"/>
<dbReference type="STRING" id="9544.ENSMMUP00000075586"/>
<evidence type="ECO:0000259" key="1">
    <source>
        <dbReference type="PROSITE" id="PS50072"/>
    </source>
</evidence>
<dbReference type="GO" id="GO:0005737">
    <property type="term" value="C:cytoplasm"/>
    <property type="evidence" value="ECO:0000318"/>
    <property type="project" value="GO_Central"/>
</dbReference>
<accession>A0A5F8AF49</accession>
<reference evidence="2" key="3">
    <citation type="submission" date="2025-08" db="UniProtKB">
        <authorList>
            <consortium name="Ensembl"/>
        </authorList>
    </citation>
    <scope>IDENTIFICATION</scope>
    <source>
        <strain evidence="2">17573</strain>
    </source>
</reference>
<dbReference type="Proteomes" id="UP000006718">
    <property type="component" value="Chromosome 2"/>
</dbReference>
<reference evidence="2" key="2">
    <citation type="submission" date="2019-01" db="EMBL/GenBank/DDBJ databases">
        <authorList>
            <person name="Graves T."/>
            <person name="Eichler E.E."/>
            <person name="Wilson R.K."/>
        </authorList>
    </citation>
    <scope>NUCLEOTIDE SEQUENCE [LARGE SCALE GENOMIC DNA]</scope>
    <source>
        <strain evidence="2">17573</strain>
    </source>
</reference>